<dbReference type="RefSeq" id="WP_054582972.1">
    <property type="nucleotide sequence ID" value="NZ_LGUC01000001.1"/>
</dbReference>
<dbReference type="InterPro" id="IPR001845">
    <property type="entry name" value="HTH_ArsR_DNA-bd_dom"/>
</dbReference>
<dbReference type="EMBL" id="LGUC01000001">
    <property type="protein sequence ID" value="KPN29772.1"/>
    <property type="molecule type" value="Genomic_DNA"/>
</dbReference>
<dbReference type="InterPro" id="IPR036390">
    <property type="entry name" value="WH_DNA-bd_sf"/>
</dbReference>
<dbReference type="SUPFAM" id="SSF46785">
    <property type="entry name" value="Winged helix' DNA-binding domain"/>
    <property type="match status" value="1"/>
</dbReference>
<sequence length="94" mass="11019">MDLDKLVHQPTRLEIFAYLYRHGESTFTDLTEDLDLTEGNLSSHLQRMEDEDAVEIRKEFVDRRPRTTAVLTTTGEELFEEHVRQLQGLIDDID</sequence>
<dbReference type="Gene3D" id="1.10.10.10">
    <property type="entry name" value="Winged helix-like DNA-binding domain superfamily/Winged helix DNA-binding domain"/>
    <property type="match status" value="1"/>
</dbReference>
<dbReference type="PANTHER" id="PTHR37318:SF1">
    <property type="entry name" value="BSL7504 PROTEIN"/>
    <property type="match status" value="1"/>
</dbReference>
<dbReference type="CDD" id="cd00090">
    <property type="entry name" value="HTH_ARSR"/>
    <property type="match status" value="1"/>
</dbReference>
<accession>A0A0P7GM72</accession>
<keyword evidence="3" id="KW-1185">Reference proteome</keyword>
<name>A0A0P7GM72_9EURY</name>
<feature type="domain" description="HTH arsR-type" evidence="1">
    <location>
        <begin position="1"/>
        <end position="87"/>
    </location>
</feature>
<gene>
    <name evidence="2" type="ORF">SY89_00489</name>
</gene>
<dbReference type="Pfam" id="PF13601">
    <property type="entry name" value="HTH_34"/>
    <property type="match status" value="1"/>
</dbReference>
<proteinExistence type="predicted"/>
<dbReference type="PROSITE" id="PS50987">
    <property type="entry name" value="HTH_ARSR_2"/>
    <property type="match status" value="1"/>
</dbReference>
<dbReference type="InterPro" id="IPR036388">
    <property type="entry name" value="WH-like_DNA-bd_sf"/>
</dbReference>
<dbReference type="GO" id="GO:0003700">
    <property type="term" value="F:DNA-binding transcription factor activity"/>
    <property type="evidence" value="ECO:0007669"/>
    <property type="project" value="InterPro"/>
</dbReference>
<dbReference type="PANTHER" id="PTHR37318">
    <property type="entry name" value="BSL7504 PROTEIN"/>
    <property type="match status" value="1"/>
</dbReference>
<evidence type="ECO:0000313" key="2">
    <source>
        <dbReference type="EMBL" id="KPN29772.1"/>
    </source>
</evidence>
<evidence type="ECO:0000313" key="3">
    <source>
        <dbReference type="Proteomes" id="UP000050535"/>
    </source>
</evidence>
<organism evidence="2 3">
    <name type="scientific">Halolamina pelagica</name>
    <dbReference type="NCBI Taxonomy" id="699431"/>
    <lineage>
        <taxon>Archaea</taxon>
        <taxon>Methanobacteriati</taxon>
        <taxon>Methanobacteriota</taxon>
        <taxon>Stenosarchaea group</taxon>
        <taxon>Halobacteria</taxon>
        <taxon>Halobacteriales</taxon>
        <taxon>Haloferacaceae</taxon>
    </lineage>
</organism>
<protein>
    <submittedName>
        <fullName evidence="2">Helix-turn-helix domain protein</fullName>
    </submittedName>
</protein>
<dbReference type="Proteomes" id="UP000050535">
    <property type="component" value="Unassembled WGS sequence"/>
</dbReference>
<dbReference type="AlphaFoldDB" id="A0A0P7GM72"/>
<reference evidence="3" key="1">
    <citation type="submission" date="2013-11" db="EMBL/GenBank/DDBJ databases">
        <authorList>
            <person name="Hoang H.T."/>
            <person name="Killian M.L."/>
            <person name="Madson D.M."/>
            <person name="Arruda P.H.E."/>
            <person name="Sun D."/>
            <person name="Schwartz K.J."/>
            <person name="Yoon K."/>
        </authorList>
    </citation>
    <scope>NUCLEOTIDE SEQUENCE [LARGE SCALE GENOMIC DNA]</scope>
    <source>
        <strain evidence="3">CDK2</strain>
    </source>
</reference>
<dbReference type="STRING" id="699431.SY89_00489"/>
<dbReference type="InterPro" id="IPR027395">
    <property type="entry name" value="WH_DNA-bd_dom"/>
</dbReference>
<dbReference type="OrthoDB" id="65295at2157"/>
<comment type="caution">
    <text evidence="2">The sequence shown here is derived from an EMBL/GenBank/DDBJ whole genome shotgun (WGS) entry which is preliminary data.</text>
</comment>
<evidence type="ECO:0000259" key="1">
    <source>
        <dbReference type="PROSITE" id="PS50987"/>
    </source>
</evidence>
<dbReference type="PATRIC" id="fig|699431.3.peg.509"/>
<dbReference type="InterPro" id="IPR011991">
    <property type="entry name" value="ArsR-like_HTH"/>
</dbReference>